<dbReference type="Pfam" id="PF00450">
    <property type="entry name" value="Peptidase_S10"/>
    <property type="match status" value="1"/>
</dbReference>
<feature type="region of interest" description="Disordered" evidence="2">
    <location>
        <begin position="29"/>
        <end position="49"/>
    </location>
</feature>
<name>A0A328D4R2_9ASTE</name>
<feature type="signal peptide" evidence="3">
    <location>
        <begin position="1"/>
        <end position="25"/>
    </location>
</feature>
<feature type="compositionally biased region" description="Polar residues" evidence="2">
    <location>
        <begin position="35"/>
        <end position="47"/>
    </location>
</feature>
<keyword evidence="3" id="KW-0732">Signal</keyword>
<sequence length="111" mass="12096">MNIPLKVTLSSLLLFSLFVVDPVVAGDEHDHYRPSETNASGDPSQEAMTAAAAKDLVTGKLPGQTAAVGFKHYAGYVTVNKTNGRALFYWFFESLTLPREKPLLLWLNGGN</sequence>
<accession>A0A328D4R2</accession>
<dbReference type="AlphaFoldDB" id="A0A328D4R2"/>
<evidence type="ECO:0000256" key="1">
    <source>
        <dbReference type="ARBA" id="ARBA00009431"/>
    </source>
</evidence>
<dbReference type="InterPro" id="IPR029058">
    <property type="entry name" value="AB_hydrolase_fold"/>
</dbReference>
<dbReference type="Gene3D" id="3.40.50.1820">
    <property type="entry name" value="alpha/beta hydrolase"/>
    <property type="match status" value="1"/>
</dbReference>
<dbReference type="Proteomes" id="UP000249390">
    <property type="component" value="Unassembled WGS sequence"/>
</dbReference>
<dbReference type="EMBL" id="NQVE01000200">
    <property type="protein sequence ID" value="RAL39438.1"/>
    <property type="molecule type" value="Genomic_DNA"/>
</dbReference>
<keyword evidence="5" id="KW-1185">Reference proteome</keyword>
<comment type="similarity">
    <text evidence="1">Belongs to the peptidase S10 family.</text>
</comment>
<dbReference type="GO" id="GO:0004185">
    <property type="term" value="F:serine-type carboxypeptidase activity"/>
    <property type="evidence" value="ECO:0007669"/>
    <property type="project" value="InterPro"/>
</dbReference>
<gene>
    <name evidence="4" type="ORF">DM860_002971</name>
</gene>
<dbReference type="InterPro" id="IPR001563">
    <property type="entry name" value="Peptidase_S10"/>
</dbReference>
<evidence type="ECO:0000313" key="5">
    <source>
        <dbReference type="Proteomes" id="UP000249390"/>
    </source>
</evidence>
<dbReference type="GO" id="GO:0006508">
    <property type="term" value="P:proteolysis"/>
    <property type="evidence" value="ECO:0007669"/>
    <property type="project" value="InterPro"/>
</dbReference>
<feature type="chain" id="PRO_5016282138" evidence="3">
    <location>
        <begin position="26"/>
        <end position="111"/>
    </location>
</feature>
<proteinExistence type="inferred from homology"/>
<reference evidence="4 5" key="1">
    <citation type="submission" date="2018-06" db="EMBL/GenBank/DDBJ databases">
        <title>The Genome of Cuscuta australis (Dodder) Provides Insight into the Evolution of Plant Parasitism.</title>
        <authorList>
            <person name="Liu H."/>
        </authorList>
    </citation>
    <scope>NUCLEOTIDE SEQUENCE [LARGE SCALE GENOMIC DNA]</scope>
    <source>
        <strain evidence="5">cv. Yunnan</strain>
        <tissue evidence="4">Vines</tissue>
    </source>
</reference>
<dbReference type="SUPFAM" id="SSF53474">
    <property type="entry name" value="alpha/beta-Hydrolases"/>
    <property type="match status" value="1"/>
</dbReference>
<evidence type="ECO:0000256" key="3">
    <source>
        <dbReference type="SAM" id="SignalP"/>
    </source>
</evidence>
<evidence type="ECO:0000313" key="4">
    <source>
        <dbReference type="EMBL" id="RAL39438.1"/>
    </source>
</evidence>
<comment type="caution">
    <text evidence="4">The sequence shown here is derived from an EMBL/GenBank/DDBJ whole genome shotgun (WGS) entry which is preliminary data.</text>
</comment>
<protein>
    <submittedName>
        <fullName evidence="4">Uncharacterized protein</fullName>
    </submittedName>
</protein>
<evidence type="ECO:0000256" key="2">
    <source>
        <dbReference type="SAM" id="MobiDB-lite"/>
    </source>
</evidence>
<organism evidence="4 5">
    <name type="scientific">Cuscuta australis</name>
    <dbReference type="NCBI Taxonomy" id="267555"/>
    <lineage>
        <taxon>Eukaryota</taxon>
        <taxon>Viridiplantae</taxon>
        <taxon>Streptophyta</taxon>
        <taxon>Embryophyta</taxon>
        <taxon>Tracheophyta</taxon>
        <taxon>Spermatophyta</taxon>
        <taxon>Magnoliopsida</taxon>
        <taxon>eudicotyledons</taxon>
        <taxon>Gunneridae</taxon>
        <taxon>Pentapetalae</taxon>
        <taxon>asterids</taxon>
        <taxon>lamiids</taxon>
        <taxon>Solanales</taxon>
        <taxon>Convolvulaceae</taxon>
        <taxon>Cuscuteae</taxon>
        <taxon>Cuscuta</taxon>
        <taxon>Cuscuta subgen. Grammica</taxon>
        <taxon>Cuscuta sect. Cleistogrammica</taxon>
    </lineage>
</organism>